<keyword evidence="4" id="KW-0808">Transferase</keyword>
<organism evidence="12 13">
    <name type="scientific">Ascodesmis nigricans</name>
    <dbReference type="NCBI Taxonomy" id="341454"/>
    <lineage>
        <taxon>Eukaryota</taxon>
        <taxon>Fungi</taxon>
        <taxon>Dikarya</taxon>
        <taxon>Ascomycota</taxon>
        <taxon>Pezizomycotina</taxon>
        <taxon>Pezizomycetes</taxon>
        <taxon>Pezizales</taxon>
        <taxon>Ascodesmidaceae</taxon>
        <taxon>Ascodesmis</taxon>
    </lineage>
</organism>
<feature type="compositionally biased region" description="Basic residues" evidence="10">
    <location>
        <begin position="381"/>
        <end position="391"/>
    </location>
</feature>
<protein>
    <recommendedName>
        <fullName evidence="11">SP-RING-type domain-containing protein</fullName>
    </recommendedName>
</protein>
<dbReference type="InParanoid" id="A0A4S2N8J9"/>
<evidence type="ECO:0000256" key="1">
    <source>
        <dbReference type="ARBA" id="ARBA00004123"/>
    </source>
</evidence>
<dbReference type="InterPro" id="IPR026846">
    <property type="entry name" value="Nse2(Mms21)"/>
</dbReference>
<dbReference type="UniPathway" id="UPA00886"/>
<evidence type="ECO:0000256" key="4">
    <source>
        <dbReference type="ARBA" id="ARBA00022679"/>
    </source>
</evidence>
<keyword evidence="13" id="KW-1185">Reference proteome</keyword>
<dbReference type="AlphaFoldDB" id="A0A4S2N8J9"/>
<dbReference type="InterPro" id="IPR013083">
    <property type="entry name" value="Znf_RING/FYVE/PHD"/>
</dbReference>
<evidence type="ECO:0000256" key="9">
    <source>
        <dbReference type="ARBA" id="ARBA00023242"/>
    </source>
</evidence>
<comment type="subcellular location">
    <subcellularLocation>
        <location evidence="1">Nucleus</location>
    </subcellularLocation>
</comment>
<keyword evidence="7" id="KW-0833">Ubl conjugation pathway</keyword>
<evidence type="ECO:0000256" key="6">
    <source>
        <dbReference type="ARBA" id="ARBA00022771"/>
    </source>
</evidence>
<accession>A0A4S2N8J9</accession>
<dbReference type="EMBL" id="ML220112">
    <property type="protein sequence ID" value="TGZ85667.1"/>
    <property type="molecule type" value="Genomic_DNA"/>
</dbReference>
<feature type="domain" description="SP-RING-type" evidence="11">
    <location>
        <begin position="231"/>
        <end position="296"/>
    </location>
</feature>
<dbReference type="GO" id="GO:0016925">
    <property type="term" value="P:protein sumoylation"/>
    <property type="evidence" value="ECO:0007669"/>
    <property type="project" value="UniProtKB-UniPathway"/>
</dbReference>
<dbReference type="GO" id="GO:0000724">
    <property type="term" value="P:double-strand break repair via homologous recombination"/>
    <property type="evidence" value="ECO:0007669"/>
    <property type="project" value="InterPro"/>
</dbReference>
<dbReference type="SUPFAM" id="SSF57850">
    <property type="entry name" value="RING/U-box"/>
    <property type="match status" value="1"/>
</dbReference>
<sequence length="404" mass="46219">MSSQQSKTYLPAYEPPILPLITASVDQLKANKLRSPSEFLKDSFQVLSAAAAELGSIEDSLTAKESEQDKQHKAPLSAPEAKAARAELLESIEAAVRKACDAAAKIEFQISTVDSIRKDEAPKSARADGVRRTRNVRSLREQLNEQEEEQHDDEEEQPCQIEESIWHRYKSGYKKEVEEYDALTDKEKYGQSKDYLNYRQQLWEAQYPNKPLPKDSFWFSGTANAESDSDDGLEIANEVREYKCPLSLQPFVDPMTSRKCPKHSFSKASIKDYFTTSNRGVARNAWSVNCPVAGCTNTLVWEDLYEDPGLLRRAQRAKEREDRMRRERAARMHDDDDDDDDEEEEEEEKEEEEGGGKDSDGDERMLDEPTQKQIKKEKTGQSKRKLARRGNRTLDLDSDDEMED</sequence>
<dbReference type="Pfam" id="PF11789">
    <property type="entry name" value="zf-Nse"/>
    <property type="match status" value="1"/>
</dbReference>
<feature type="compositionally biased region" description="Acidic residues" evidence="10">
    <location>
        <begin position="335"/>
        <end position="353"/>
    </location>
</feature>
<evidence type="ECO:0000313" key="12">
    <source>
        <dbReference type="EMBL" id="TGZ85667.1"/>
    </source>
</evidence>
<feature type="compositionally biased region" description="Basic and acidic residues" evidence="10">
    <location>
        <begin position="354"/>
        <end position="380"/>
    </location>
</feature>
<evidence type="ECO:0000256" key="10">
    <source>
        <dbReference type="SAM" id="MobiDB-lite"/>
    </source>
</evidence>
<comment type="pathway">
    <text evidence="2">Protein modification; protein sumoylation.</text>
</comment>
<evidence type="ECO:0000256" key="2">
    <source>
        <dbReference type="ARBA" id="ARBA00004718"/>
    </source>
</evidence>
<comment type="similarity">
    <text evidence="3">Belongs to the NSE2 family.</text>
</comment>
<name>A0A4S2N8J9_9PEZI</name>
<dbReference type="CDD" id="cd16651">
    <property type="entry name" value="SPL-RING_NSE2"/>
    <property type="match status" value="1"/>
</dbReference>
<evidence type="ECO:0000259" key="11">
    <source>
        <dbReference type="Pfam" id="PF11789"/>
    </source>
</evidence>
<evidence type="ECO:0000256" key="3">
    <source>
        <dbReference type="ARBA" id="ARBA00008212"/>
    </source>
</evidence>
<evidence type="ECO:0000313" key="13">
    <source>
        <dbReference type="Proteomes" id="UP000298138"/>
    </source>
</evidence>
<keyword evidence="8" id="KW-0862">Zinc</keyword>
<dbReference type="OrthoDB" id="756301at2759"/>
<evidence type="ECO:0000256" key="5">
    <source>
        <dbReference type="ARBA" id="ARBA00022723"/>
    </source>
</evidence>
<proteinExistence type="inferred from homology"/>
<feature type="region of interest" description="Disordered" evidence="10">
    <location>
        <begin position="315"/>
        <end position="404"/>
    </location>
</feature>
<dbReference type="GO" id="GO:0030915">
    <property type="term" value="C:Smc5-Smc6 complex"/>
    <property type="evidence" value="ECO:0007669"/>
    <property type="project" value="InterPro"/>
</dbReference>
<keyword evidence="9" id="KW-0539">Nucleus</keyword>
<dbReference type="Gene3D" id="3.30.40.10">
    <property type="entry name" value="Zinc/RING finger domain, C3HC4 (zinc finger)"/>
    <property type="match status" value="1"/>
</dbReference>
<dbReference type="PANTHER" id="PTHR21330:SF1">
    <property type="entry name" value="E3 SUMO-PROTEIN LIGASE NSE2"/>
    <property type="match status" value="1"/>
</dbReference>
<evidence type="ECO:0000256" key="7">
    <source>
        <dbReference type="ARBA" id="ARBA00022786"/>
    </source>
</evidence>
<keyword evidence="5" id="KW-0479">Metal-binding</keyword>
<dbReference type="STRING" id="341454.A0A4S2N8J9"/>
<dbReference type="InterPro" id="IPR004181">
    <property type="entry name" value="Znf_MIZ"/>
</dbReference>
<reference evidence="12 13" key="1">
    <citation type="submission" date="2019-04" db="EMBL/GenBank/DDBJ databases">
        <title>Comparative genomics and transcriptomics to analyze fruiting body development in filamentous ascomycetes.</title>
        <authorList>
            <consortium name="DOE Joint Genome Institute"/>
            <person name="Lutkenhaus R."/>
            <person name="Traeger S."/>
            <person name="Breuer J."/>
            <person name="Kuo A."/>
            <person name="Lipzen A."/>
            <person name="Pangilinan J."/>
            <person name="Dilworth D."/>
            <person name="Sandor L."/>
            <person name="Poggeler S."/>
            <person name="Barry K."/>
            <person name="Grigoriev I.V."/>
            <person name="Nowrousian M."/>
        </authorList>
    </citation>
    <scope>NUCLEOTIDE SEQUENCE [LARGE SCALE GENOMIC DNA]</scope>
    <source>
        <strain evidence="12 13">CBS 389.68</strain>
    </source>
</reference>
<dbReference type="GO" id="GO:0005634">
    <property type="term" value="C:nucleus"/>
    <property type="evidence" value="ECO:0007669"/>
    <property type="project" value="UniProtKB-SubCell"/>
</dbReference>
<keyword evidence="6" id="KW-0863">Zinc-finger</keyword>
<feature type="compositionally biased region" description="Basic and acidic residues" evidence="10">
    <location>
        <begin position="316"/>
        <end position="334"/>
    </location>
</feature>
<dbReference type="GO" id="GO:0061665">
    <property type="term" value="F:SUMO ligase activity"/>
    <property type="evidence" value="ECO:0007669"/>
    <property type="project" value="TreeGrafter"/>
</dbReference>
<gene>
    <name evidence="12" type="ORF">EX30DRAFT_337997</name>
</gene>
<dbReference type="PANTHER" id="PTHR21330">
    <property type="entry name" value="E3 SUMO-PROTEIN LIGASE NSE2"/>
    <property type="match status" value="1"/>
</dbReference>
<evidence type="ECO:0000256" key="8">
    <source>
        <dbReference type="ARBA" id="ARBA00022833"/>
    </source>
</evidence>
<dbReference type="Proteomes" id="UP000298138">
    <property type="component" value="Unassembled WGS sequence"/>
</dbReference>
<dbReference type="GO" id="GO:0008270">
    <property type="term" value="F:zinc ion binding"/>
    <property type="evidence" value="ECO:0007669"/>
    <property type="project" value="UniProtKB-KW"/>
</dbReference>